<dbReference type="PROSITE" id="PS50883">
    <property type="entry name" value="EAL"/>
    <property type="match status" value="1"/>
</dbReference>
<accession>A0A4R0P711</accession>
<keyword evidence="1" id="KW-1133">Transmembrane helix</keyword>
<proteinExistence type="predicted"/>
<name>A0A4R0P711_9HYPH</name>
<dbReference type="Pfam" id="PF00990">
    <property type="entry name" value="GGDEF"/>
    <property type="match status" value="1"/>
</dbReference>
<dbReference type="SUPFAM" id="SSF158472">
    <property type="entry name" value="HAMP domain-like"/>
    <property type="match status" value="1"/>
</dbReference>
<dbReference type="InterPro" id="IPR001633">
    <property type="entry name" value="EAL_dom"/>
</dbReference>
<dbReference type="GO" id="GO:0007165">
    <property type="term" value="P:signal transduction"/>
    <property type="evidence" value="ECO:0007669"/>
    <property type="project" value="InterPro"/>
</dbReference>
<dbReference type="GO" id="GO:0016020">
    <property type="term" value="C:membrane"/>
    <property type="evidence" value="ECO:0007669"/>
    <property type="project" value="InterPro"/>
</dbReference>
<dbReference type="EMBL" id="SJST01000010">
    <property type="protein sequence ID" value="TCD11288.1"/>
    <property type="molecule type" value="Genomic_DNA"/>
</dbReference>
<keyword evidence="1" id="KW-0812">Transmembrane</keyword>
<organism evidence="5 6">
    <name type="scientific">Oricola cellulosilytica</name>
    <dbReference type="NCBI Taxonomy" id="1429082"/>
    <lineage>
        <taxon>Bacteria</taxon>
        <taxon>Pseudomonadati</taxon>
        <taxon>Pseudomonadota</taxon>
        <taxon>Alphaproteobacteria</taxon>
        <taxon>Hyphomicrobiales</taxon>
        <taxon>Ahrensiaceae</taxon>
        <taxon>Oricola</taxon>
    </lineage>
</organism>
<dbReference type="AlphaFoldDB" id="A0A4R0P711"/>
<dbReference type="PROSITE" id="PS50885">
    <property type="entry name" value="HAMP"/>
    <property type="match status" value="1"/>
</dbReference>
<dbReference type="InterPro" id="IPR035919">
    <property type="entry name" value="EAL_sf"/>
</dbReference>
<feature type="domain" description="HAMP" evidence="3">
    <location>
        <begin position="251"/>
        <end position="304"/>
    </location>
</feature>
<evidence type="ECO:0000313" key="5">
    <source>
        <dbReference type="EMBL" id="TCD11288.1"/>
    </source>
</evidence>
<dbReference type="SUPFAM" id="SSF141868">
    <property type="entry name" value="EAL domain-like"/>
    <property type="match status" value="1"/>
</dbReference>
<dbReference type="InterPro" id="IPR003660">
    <property type="entry name" value="HAMP_dom"/>
</dbReference>
<reference evidence="5 6" key="1">
    <citation type="journal article" date="2015" name="Antonie Van Leeuwenhoek">
        <title>Oricola cellulosilytica gen. nov., sp. nov., a cellulose-degrading bacterium of the family Phyllobacteriaceae isolated from surface seashore water, and emended descriptions of Mesorhizobium loti and Phyllobacterium myrsinacearum.</title>
        <authorList>
            <person name="Hameed A."/>
            <person name="Shahina M."/>
            <person name="Lai W.A."/>
            <person name="Lin S.Y."/>
            <person name="Young L.S."/>
            <person name="Liu Y.C."/>
            <person name="Hsu Y.H."/>
            <person name="Young C.C."/>
        </authorList>
    </citation>
    <scope>NUCLEOTIDE SEQUENCE [LARGE SCALE GENOMIC DNA]</scope>
    <source>
        <strain evidence="5 6">KCTC 52183</strain>
    </source>
</reference>
<sequence>MREPDLNHIDSPTFSGMSTLDLGVRRSLLWILAVPTALAVGILVAGIAYYTPTAIIDNALHEAILRAETTAKQMQTMRAFYSESVVSRATSAGTRASPNYKSDPLAIPVPTTFLLDVAKAFSNQDIKVDLVSPYPWPGRQDRQLDRYQLEAWAFLTQNPSGKFVRREMIDGRETLRVAVADKMKESCVACHNANPLSPKRDWKVGDVRGLIEVERPIDDVTHGAKSLSWTLVGGTVAGGVALLIALLVIGQRLVRPLRQLTNSIRDIAQGSDQSEIPHVRRHDELGLVARSLLVLQEQTKKRARAEAKIRHMAHHDSLTGLPNRTLFQIELEKALKDRRVGGDFAVHCLDLDNFKAVNDTLGHPVGDALLVEVAKRLKGSLGADDKIARLGGDEFAIIQQNASDRAVAEKLAEDVIHALSHPYYIHGRQVATGVSVGISMSTEKTVSADQLLKHADMALYRSKNDGRGVYRFFEKVMDAEFQSRLALEMDLRCAINNNELELFYQPIISLDSNRLCGFEALIRWNHPTRGVVPPTEFIGIAEEIGLIDSIGAWVLKSACAEAATWPSDLKVAVNISPVQFNSKLIVLSVISALGETNLPPSRLELEITEAAMLDDNVLTLQTLHELKSLGCRISMDDFGTGYSSLNYVQKFPFDRIKIDQCFVRNMSEEDRSNAIVRAVTGLGASFGMKITAEGVETRAQLKQLQIEGCNEVQGYLFSPPRCARDTRRLIDRVRERARIPA</sequence>
<dbReference type="OrthoDB" id="9814202at2"/>
<dbReference type="CDD" id="cd01948">
    <property type="entry name" value="EAL"/>
    <property type="match status" value="1"/>
</dbReference>
<dbReference type="InterPro" id="IPR043128">
    <property type="entry name" value="Rev_trsase/Diguanyl_cyclase"/>
</dbReference>
<evidence type="ECO:0000259" key="2">
    <source>
        <dbReference type="PROSITE" id="PS50883"/>
    </source>
</evidence>
<protein>
    <submittedName>
        <fullName evidence="5">EAL domain-containing protein</fullName>
    </submittedName>
</protein>
<dbReference type="Pfam" id="PF11845">
    <property type="entry name" value="Tll0287-like"/>
    <property type="match status" value="1"/>
</dbReference>
<gene>
    <name evidence="5" type="ORF">E0D97_17330</name>
</gene>
<dbReference type="NCBIfam" id="TIGR00254">
    <property type="entry name" value="GGDEF"/>
    <property type="match status" value="1"/>
</dbReference>
<evidence type="ECO:0000259" key="3">
    <source>
        <dbReference type="PROSITE" id="PS50885"/>
    </source>
</evidence>
<dbReference type="SMART" id="SM00052">
    <property type="entry name" value="EAL"/>
    <property type="match status" value="1"/>
</dbReference>
<dbReference type="RefSeq" id="WP_131571581.1">
    <property type="nucleotide sequence ID" value="NZ_JAINFK010000002.1"/>
</dbReference>
<dbReference type="InterPro" id="IPR029787">
    <property type="entry name" value="Nucleotide_cyclase"/>
</dbReference>
<feature type="transmembrane region" description="Helical" evidence="1">
    <location>
        <begin position="227"/>
        <end position="249"/>
    </location>
</feature>
<keyword evidence="6" id="KW-1185">Reference proteome</keyword>
<evidence type="ECO:0000259" key="4">
    <source>
        <dbReference type="PROSITE" id="PS50887"/>
    </source>
</evidence>
<dbReference type="SUPFAM" id="SSF55073">
    <property type="entry name" value="Nucleotide cyclase"/>
    <property type="match status" value="1"/>
</dbReference>
<dbReference type="CDD" id="cd01949">
    <property type="entry name" value="GGDEF"/>
    <property type="match status" value="1"/>
</dbReference>
<dbReference type="PANTHER" id="PTHR44757:SF2">
    <property type="entry name" value="BIOFILM ARCHITECTURE MAINTENANCE PROTEIN MBAA"/>
    <property type="match status" value="1"/>
</dbReference>
<comment type="caution">
    <text evidence="5">The sequence shown here is derived from an EMBL/GenBank/DDBJ whole genome shotgun (WGS) entry which is preliminary data.</text>
</comment>
<dbReference type="InterPro" id="IPR021796">
    <property type="entry name" value="Tll0287-like_dom"/>
</dbReference>
<dbReference type="Gene3D" id="6.10.340.10">
    <property type="match status" value="1"/>
</dbReference>
<dbReference type="Gene3D" id="3.20.20.450">
    <property type="entry name" value="EAL domain"/>
    <property type="match status" value="1"/>
</dbReference>
<dbReference type="SMART" id="SM00304">
    <property type="entry name" value="HAMP"/>
    <property type="match status" value="1"/>
</dbReference>
<feature type="transmembrane region" description="Helical" evidence="1">
    <location>
        <begin position="27"/>
        <end position="50"/>
    </location>
</feature>
<keyword evidence="1" id="KW-0472">Membrane</keyword>
<dbReference type="SMART" id="SM00267">
    <property type="entry name" value="GGDEF"/>
    <property type="match status" value="1"/>
</dbReference>
<evidence type="ECO:0000313" key="6">
    <source>
        <dbReference type="Proteomes" id="UP000291301"/>
    </source>
</evidence>
<dbReference type="CDD" id="cd06225">
    <property type="entry name" value="HAMP"/>
    <property type="match status" value="1"/>
</dbReference>
<evidence type="ECO:0000256" key="1">
    <source>
        <dbReference type="SAM" id="Phobius"/>
    </source>
</evidence>
<dbReference type="PROSITE" id="PS50887">
    <property type="entry name" value="GGDEF"/>
    <property type="match status" value="1"/>
</dbReference>
<feature type="domain" description="GGDEF" evidence="4">
    <location>
        <begin position="342"/>
        <end position="475"/>
    </location>
</feature>
<dbReference type="Proteomes" id="UP000291301">
    <property type="component" value="Unassembled WGS sequence"/>
</dbReference>
<dbReference type="InterPro" id="IPR000160">
    <property type="entry name" value="GGDEF_dom"/>
</dbReference>
<dbReference type="Pfam" id="PF00672">
    <property type="entry name" value="HAMP"/>
    <property type="match status" value="1"/>
</dbReference>
<dbReference type="PANTHER" id="PTHR44757">
    <property type="entry name" value="DIGUANYLATE CYCLASE DGCP"/>
    <property type="match status" value="1"/>
</dbReference>
<dbReference type="Pfam" id="PF00563">
    <property type="entry name" value="EAL"/>
    <property type="match status" value="1"/>
</dbReference>
<feature type="domain" description="EAL" evidence="2">
    <location>
        <begin position="484"/>
        <end position="734"/>
    </location>
</feature>
<dbReference type="Gene3D" id="3.30.70.270">
    <property type="match status" value="1"/>
</dbReference>
<dbReference type="InterPro" id="IPR052155">
    <property type="entry name" value="Biofilm_reg_signaling"/>
</dbReference>